<proteinExistence type="inferred from homology"/>
<keyword evidence="1 2" id="KW-0808">Transferase</keyword>
<dbReference type="Pfam" id="PF01066">
    <property type="entry name" value="CDP-OH_P_transf"/>
    <property type="match status" value="1"/>
</dbReference>
<dbReference type="RefSeq" id="WP_242627204.1">
    <property type="nucleotide sequence ID" value="NZ_JBHLWO010000001.1"/>
</dbReference>
<dbReference type="PROSITE" id="PS00379">
    <property type="entry name" value="CDP_ALCOHOL_P_TRANSF"/>
    <property type="match status" value="1"/>
</dbReference>
<evidence type="ECO:0000313" key="5">
    <source>
        <dbReference type="Proteomes" id="UP001589774"/>
    </source>
</evidence>
<evidence type="ECO:0000256" key="2">
    <source>
        <dbReference type="RuleBase" id="RU003750"/>
    </source>
</evidence>
<keyword evidence="3" id="KW-0812">Transmembrane</keyword>
<evidence type="ECO:0000313" key="4">
    <source>
        <dbReference type="EMBL" id="MFC0318282.1"/>
    </source>
</evidence>
<feature type="transmembrane region" description="Helical" evidence="3">
    <location>
        <begin position="96"/>
        <end position="113"/>
    </location>
</feature>
<keyword evidence="3" id="KW-1133">Transmembrane helix</keyword>
<gene>
    <name evidence="4" type="ORF">ACFFI0_08170</name>
</gene>
<accession>A0ABV6HHE0</accession>
<name>A0ABV6HHE0_9SPHI</name>
<dbReference type="EC" id="2.7.8.-" evidence="4"/>
<keyword evidence="3" id="KW-0472">Membrane</keyword>
<dbReference type="EMBL" id="JBHLWO010000001">
    <property type="protein sequence ID" value="MFC0318282.1"/>
    <property type="molecule type" value="Genomic_DNA"/>
</dbReference>
<protein>
    <submittedName>
        <fullName evidence="4">CDP-alcohol phosphatidyltransferase family protein</fullName>
        <ecNumber evidence="4">2.7.8.-</ecNumber>
    </submittedName>
</protein>
<comment type="caution">
    <text evidence="4">The sequence shown here is derived from an EMBL/GenBank/DDBJ whole genome shotgun (WGS) entry which is preliminary data.</text>
</comment>
<evidence type="ECO:0000256" key="1">
    <source>
        <dbReference type="ARBA" id="ARBA00022679"/>
    </source>
</evidence>
<keyword evidence="5" id="KW-1185">Reference proteome</keyword>
<dbReference type="Proteomes" id="UP001589774">
    <property type="component" value="Unassembled WGS sequence"/>
</dbReference>
<feature type="transmembrane region" description="Helical" evidence="3">
    <location>
        <begin position="73"/>
        <end position="90"/>
    </location>
</feature>
<sequence length="195" mass="22472">MHKGSYYMVNGITFYRLIAAPFLLFLIFSEQLNWFKWLLAFSFFTDAIDGFLARKYKVVSVMGAKMDSIADDLTILVAVIGLFVYHKDFLYREYSWILVLLILFLIQVGSALIRYGKFTSFHTYLAKVAAVAQALFLIPSFFLTTPSLPLFYIAIALTTLDLLEETIMVWLLPKWKADVKGIKEALRVRRKQNPS</sequence>
<dbReference type="InterPro" id="IPR048254">
    <property type="entry name" value="CDP_ALCOHOL_P_TRANSF_CS"/>
</dbReference>
<dbReference type="InterPro" id="IPR043130">
    <property type="entry name" value="CDP-OH_PTrfase_TM_dom"/>
</dbReference>
<feature type="transmembrane region" description="Helical" evidence="3">
    <location>
        <begin position="7"/>
        <end position="28"/>
    </location>
</feature>
<feature type="transmembrane region" description="Helical" evidence="3">
    <location>
        <begin position="125"/>
        <end position="144"/>
    </location>
</feature>
<organism evidence="4 5">
    <name type="scientific">Olivibacter oleidegradans</name>
    <dbReference type="NCBI Taxonomy" id="760123"/>
    <lineage>
        <taxon>Bacteria</taxon>
        <taxon>Pseudomonadati</taxon>
        <taxon>Bacteroidota</taxon>
        <taxon>Sphingobacteriia</taxon>
        <taxon>Sphingobacteriales</taxon>
        <taxon>Sphingobacteriaceae</taxon>
        <taxon>Olivibacter</taxon>
    </lineage>
</organism>
<dbReference type="GO" id="GO:0016740">
    <property type="term" value="F:transferase activity"/>
    <property type="evidence" value="ECO:0007669"/>
    <property type="project" value="UniProtKB-KW"/>
</dbReference>
<reference evidence="4 5" key="1">
    <citation type="submission" date="2024-09" db="EMBL/GenBank/DDBJ databases">
        <authorList>
            <person name="Sun Q."/>
            <person name="Mori K."/>
        </authorList>
    </citation>
    <scope>NUCLEOTIDE SEQUENCE [LARGE SCALE GENOMIC DNA]</scope>
    <source>
        <strain evidence="4 5">CCM 7765</strain>
    </source>
</reference>
<dbReference type="InterPro" id="IPR000462">
    <property type="entry name" value="CDP-OH_P_trans"/>
</dbReference>
<comment type="similarity">
    <text evidence="2">Belongs to the CDP-alcohol phosphatidyltransferase class-I family.</text>
</comment>
<evidence type="ECO:0000256" key="3">
    <source>
        <dbReference type="SAM" id="Phobius"/>
    </source>
</evidence>
<dbReference type="Gene3D" id="1.20.120.1760">
    <property type="match status" value="1"/>
</dbReference>